<keyword evidence="1" id="KW-0812">Transmembrane</keyword>
<proteinExistence type="predicted"/>
<feature type="transmembrane region" description="Helical" evidence="1">
    <location>
        <begin position="267"/>
        <end position="288"/>
    </location>
</feature>
<reference evidence="2" key="2">
    <citation type="submission" date="2021-04" db="EMBL/GenBank/DDBJ databases">
        <authorList>
            <person name="Dong X."/>
        </authorList>
    </citation>
    <scope>NUCLEOTIDE SEQUENCE</scope>
    <source>
        <strain evidence="2">ZWT</strain>
    </source>
</reference>
<feature type="transmembrane region" description="Helical" evidence="1">
    <location>
        <begin position="236"/>
        <end position="255"/>
    </location>
</feature>
<evidence type="ECO:0000313" key="2">
    <source>
        <dbReference type="EMBL" id="MCM1988893.1"/>
    </source>
</evidence>
<name>A0A9J6NZ62_9CLOT</name>
<accession>A0A9J6NZ62</accession>
<evidence type="ECO:0000256" key="1">
    <source>
        <dbReference type="SAM" id="Phobius"/>
    </source>
</evidence>
<organism evidence="2 3">
    <name type="scientific">Oceanirhabdus seepicola</name>
    <dbReference type="NCBI Taxonomy" id="2828781"/>
    <lineage>
        <taxon>Bacteria</taxon>
        <taxon>Bacillati</taxon>
        <taxon>Bacillota</taxon>
        <taxon>Clostridia</taxon>
        <taxon>Eubacteriales</taxon>
        <taxon>Clostridiaceae</taxon>
        <taxon>Oceanirhabdus</taxon>
    </lineage>
</organism>
<sequence length="289" mass="33622">MLRLGKKDFKIYMSFLGLIILLSIIYPVKAFADIGPKPTITILVTGYEDRDYLLDLLSNEEMDRLKDKPTDEKELDLYNYNEDGWKALNVRTGWVSGSLKGEYNSESEKMIHNFGYRPPETFRIIVRKNNGDIVVSNEVTPNQFDAIVTFNLKSGKAEVVKKNIIGKMRDISKEHHFLPLVLLIILVPIVFTIIIEIIIALFFKIKELKVLFWTNILTQILLQITFRGVIDSRYNYYFTLFLLEMGVFLIEYLIYRKTIKSINQKRILLYTLIANGITYVVGLFVFGMY</sequence>
<comment type="caution">
    <text evidence="2">The sequence shown here is derived from an EMBL/GenBank/DDBJ whole genome shotgun (WGS) entry which is preliminary data.</text>
</comment>
<keyword evidence="1" id="KW-0472">Membrane</keyword>
<dbReference type="EMBL" id="JAGSOJ010000001">
    <property type="protein sequence ID" value="MCM1988893.1"/>
    <property type="molecule type" value="Genomic_DNA"/>
</dbReference>
<keyword evidence="3" id="KW-1185">Reference proteome</keyword>
<reference evidence="2" key="1">
    <citation type="journal article" date="2021" name="mSystems">
        <title>Bacteria and Archaea Synergistically Convert Glycine Betaine to Biogenic Methane in the Formosa Cold Seep of the South China Sea.</title>
        <authorList>
            <person name="Li L."/>
            <person name="Zhang W."/>
            <person name="Zhang S."/>
            <person name="Song L."/>
            <person name="Sun Q."/>
            <person name="Zhang H."/>
            <person name="Xiang H."/>
            <person name="Dong X."/>
        </authorList>
    </citation>
    <scope>NUCLEOTIDE SEQUENCE</scope>
    <source>
        <strain evidence="2">ZWT</strain>
    </source>
</reference>
<dbReference type="Proteomes" id="UP001056429">
    <property type="component" value="Unassembled WGS sequence"/>
</dbReference>
<dbReference type="AlphaFoldDB" id="A0A9J6NZ62"/>
<feature type="transmembrane region" description="Helical" evidence="1">
    <location>
        <begin position="177"/>
        <end position="203"/>
    </location>
</feature>
<protein>
    <submittedName>
        <fullName evidence="2">Uncharacterized protein</fullName>
    </submittedName>
</protein>
<keyword evidence="1" id="KW-1133">Transmembrane helix</keyword>
<evidence type="ECO:0000313" key="3">
    <source>
        <dbReference type="Proteomes" id="UP001056429"/>
    </source>
</evidence>
<dbReference type="RefSeq" id="WP_250857757.1">
    <property type="nucleotide sequence ID" value="NZ_JAGSOJ010000001.1"/>
</dbReference>
<gene>
    <name evidence="2" type="ORF">KDK92_04000</name>
</gene>